<name>A0A1L9R3X4_ASPWE</name>
<organism evidence="2 3">
    <name type="scientific">Aspergillus wentii DTO 134E9</name>
    <dbReference type="NCBI Taxonomy" id="1073089"/>
    <lineage>
        <taxon>Eukaryota</taxon>
        <taxon>Fungi</taxon>
        <taxon>Dikarya</taxon>
        <taxon>Ascomycota</taxon>
        <taxon>Pezizomycotina</taxon>
        <taxon>Eurotiomycetes</taxon>
        <taxon>Eurotiomycetidae</taxon>
        <taxon>Eurotiales</taxon>
        <taxon>Aspergillaceae</taxon>
        <taxon>Aspergillus</taxon>
        <taxon>Aspergillus subgen. Cremei</taxon>
    </lineage>
</organism>
<keyword evidence="1" id="KW-1133">Transmembrane helix</keyword>
<dbReference type="OrthoDB" id="4413860at2759"/>
<feature type="transmembrane region" description="Helical" evidence="1">
    <location>
        <begin position="25"/>
        <end position="47"/>
    </location>
</feature>
<dbReference type="RefSeq" id="XP_040683295.1">
    <property type="nucleotide sequence ID" value="XM_040832229.1"/>
</dbReference>
<keyword evidence="1" id="KW-0812">Transmembrane</keyword>
<reference evidence="3" key="1">
    <citation type="journal article" date="2017" name="Genome Biol.">
        <title>Comparative genomics reveals high biological diversity and specific adaptations in the industrially and medically important fungal genus Aspergillus.</title>
        <authorList>
            <person name="de Vries R.P."/>
            <person name="Riley R."/>
            <person name="Wiebenga A."/>
            <person name="Aguilar-Osorio G."/>
            <person name="Amillis S."/>
            <person name="Uchima C.A."/>
            <person name="Anderluh G."/>
            <person name="Asadollahi M."/>
            <person name="Askin M."/>
            <person name="Barry K."/>
            <person name="Battaglia E."/>
            <person name="Bayram O."/>
            <person name="Benocci T."/>
            <person name="Braus-Stromeyer S.A."/>
            <person name="Caldana C."/>
            <person name="Canovas D."/>
            <person name="Cerqueira G.C."/>
            <person name="Chen F."/>
            <person name="Chen W."/>
            <person name="Choi C."/>
            <person name="Clum A."/>
            <person name="Dos Santos R.A."/>
            <person name="Damasio A.R."/>
            <person name="Diallinas G."/>
            <person name="Emri T."/>
            <person name="Fekete E."/>
            <person name="Flipphi M."/>
            <person name="Freyberg S."/>
            <person name="Gallo A."/>
            <person name="Gournas C."/>
            <person name="Habgood R."/>
            <person name="Hainaut M."/>
            <person name="Harispe M.L."/>
            <person name="Henrissat B."/>
            <person name="Hilden K.S."/>
            <person name="Hope R."/>
            <person name="Hossain A."/>
            <person name="Karabika E."/>
            <person name="Karaffa L."/>
            <person name="Karanyi Z."/>
            <person name="Krasevec N."/>
            <person name="Kuo A."/>
            <person name="Kusch H."/>
            <person name="LaButti K."/>
            <person name="Lagendijk E.L."/>
            <person name="Lapidus A."/>
            <person name="Levasseur A."/>
            <person name="Lindquist E."/>
            <person name="Lipzen A."/>
            <person name="Logrieco A.F."/>
            <person name="MacCabe A."/>
            <person name="Maekelae M.R."/>
            <person name="Malavazi I."/>
            <person name="Melin P."/>
            <person name="Meyer V."/>
            <person name="Mielnichuk N."/>
            <person name="Miskei M."/>
            <person name="Molnar A.P."/>
            <person name="Mule G."/>
            <person name="Ngan C.Y."/>
            <person name="Orejas M."/>
            <person name="Orosz E."/>
            <person name="Ouedraogo J.P."/>
            <person name="Overkamp K.M."/>
            <person name="Park H.-S."/>
            <person name="Perrone G."/>
            <person name="Piumi F."/>
            <person name="Punt P.J."/>
            <person name="Ram A.F."/>
            <person name="Ramon A."/>
            <person name="Rauscher S."/>
            <person name="Record E."/>
            <person name="Riano-Pachon D.M."/>
            <person name="Robert V."/>
            <person name="Roehrig J."/>
            <person name="Ruller R."/>
            <person name="Salamov A."/>
            <person name="Salih N.S."/>
            <person name="Samson R.A."/>
            <person name="Sandor E."/>
            <person name="Sanguinetti M."/>
            <person name="Schuetze T."/>
            <person name="Sepcic K."/>
            <person name="Shelest E."/>
            <person name="Sherlock G."/>
            <person name="Sophianopoulou V."/>
            <person name="Squina F.M."/>
            <person name="Sun H."/>
            <person name="Susca A."/>
            <person name="Todd R.B."/>
            <person name="Tsang A."/>
            <person name="Unkles S.E."/>
            <person name="van de Wiele N."/>
            <person name="van Rossen-Uffink D."/>
            <person name="Oliveira J.V."/>
            <person name="Vesth T.C."/>
            <person name="Visser J."/>
            <person name="Yu J.-H."/>
            <person name="Zhou M."/>
            <person name="Andersen M.R."/>
            <person name="Archer D.B."/>
            <person name="Baker S.E."/>
            <person name="Benoit I."/>
            <person name="Brakhage A.A."/>
            <person name="Braus G.H."/>
            <person name="Fischer R."/>
            <person name="Frisvad J.C."/>
            <person name="Goldman G.H."/>
            <person name="Houbraken J."/>
            <person name="Oakley B."/>
            <person name="Pocsi I."/>
            <person name="Scazzocchio C."/>
            <person name="Seiboth B."/>
            <person name="vanKuyk P.A."/>
            <person name="Wortman J."/>
            <person name="Dyer P.S."/>
            <person name="Grigoriev I.V."/>
        </authorList>
    </citation>
    <scope>NUCLEOTIDE SEQUENCE [LARGE SCALE GENOMIC DNA]</scope>
    <source>
        <strain evidence="3">DTO 134E9</strain>
    </source>
</reference>
<keyword evidence="1" id="KW-0472">Membrane</keyword>
<feature type="transmembrane region" description="Helical" evidence="1">
    <location>
        <begin position="312"/>
        <end position="338"/>
    </location>
</feature>
<feature type="transmembrane region" description="Helical" evidence="1">
    <location>
        <begin position="107"/>
        <end position="129"/>
    </location>
</feature>
<proteinExistence type="predicted"/>
<protein>
    <submittedName>
        <fullName evidence="2">Uncharacterized protein</fullName>
    </submittedName>
</protein>
<dbReference type="Proteomes" id="UP000184383">
    <property type="component" value="Unassembled WGS sequence"/>
</dbReference>
<dbReference type="VEuPathDB" id="FungiDB:ASPWEDRAFT_188456"/>
<dbReference type="EMBL" id="KV878219">
    <property type="protein sequence ID" value="OJJ29618.1"/>
    <property type="molecule type" value="Genomic_DNA"/>
</dbReference>
<gene>
    <name evidence="2" type="ORF">ASPWEDRAFT_188456</name>
</gene>
<feature type="transmembrane region" description="Helical" evidence="1">
    <location>
        <begin position="358"/>
        <end position="379"/>
    </location>
</feature>
<evidence type="ECO:0000313" key="3">
    <source>
        <dbReference type="Proteomes" id="UP000184383"/>
    </source>
</evidence>
<dbReference type="AlphaFoldDB" id="A0A1L9R3X4"/>
<sequence>MAAHITALVPFRPVYLFSASGIKRVFTYSTLPQIFLLFISLCTNMAATGQFETHHNQHGVHFATGNTNDLYRTLRVPSDGGPRHPPAALDPIAATTATGLKKRRARILSGIVLLAGALATAVLAIILLANPSVKQGGIASISMDWGHLATNVEQRGLPFPPDTPDIPGTVESAAQDGVTAVETQGIAVASAVTSAAESIATAAPHLPLGLAGVDLPNQLSIGTRMMCVQYPSDHQKCHQLPIDFSQIFPDPQLPLLGDTIRSFERLGEMVVTKVMGAAQHAVEAGLALAVVDMLTALFLIRPSWAQYRWVKWTILVLLSIACLACFLVSTGIIFVLQAKLGDLPTNTPFVGSVHSGAAGRYSLGATCCAVVMFGCNLALAAL</sequence>
<dbReference type="GeneID" id="63748077"/>
<feature type="transmembrane region" description="Helical" evidence="1">
    <location>
        <begin position="281"/>
        <end position="300"/>
    </location>
</feature>
<keyword evidence="3" id="KW-1185">Reference proteome</keyword>
<accession>A0A1L9R3X4</accession>
<evidence type="ECO:0000313" key="2">
    <source>
        <dbReference type="EMBL" id="OJJ29618.1"/>
    </source>
</evidence>
<evidence type="ECO:0000256" key="1">
    <source>
        <dbReference type="SAM" id="Phobius"/>
    </source>
</evidence>